<dbReference type="GO" id="GO:0003913">
    <property type="term" value="F:DNA photolyase activity"/>
    <property type="evidence" value="ECO:0007669"/>
    <property type="project" value="TreeGrafter"/>
</dbReference>
<name>A0A849ID01_9HYPH</name>
<dbReference type="Pfam" id="PF20903">
    <property type="entry name" value="SPL"/>
    <property type="match status" value="1"/>
</dbReference>
<sequence length="355" mass="40334">MALPRTLLNPKRIYLEPAVRSYARGREVLARYPEAELVEVASHWKIPELTADPDLAADWLRMKRDVLVLGVKKGLSMRPNGRSGDFIAPSSSNGCAMACSYCYVPRRKGYANPVSVFVNIDEIAAAIARHAKRQGTKPEPNTIDPTDWVYDLGENGDLSLDASVSDNVRDLVAAFRGIPNAKGSFATKLVNRDLLGYDPQGRTRIRFSLMPDAVSKVVDVRTSPISERIAAINDFVEAGYEVHVNFSPVIVHEGWEPEWRALFAEIDDVLSDRAKAQLKCEIIMLTHNETLHQTNLAWHPKAEDLLWRPDLQETKWSQSGMRNLRYKVSWKRKWLDQLLSWRETLIPYCEVRYAF</sequence>
<dbReference type="NCBIfam" id="TIGR03886">
    <property type="entry name" value="lyase_spl_fam"/>
    <property type="match status" value="1"/>
</dbReference>
<dbReference type="InterPro" id="IPR023805">
    <property type="entry name" value="Uncharacterised_Spl-rel"/>
</dbReference>
<evidence type="ECO:0000313" key="2">
    <source>
        <dbReference type="Proteomes" id="UP000564885"/>
    </source>
</evidence>
<dbReference type="PANTHER" id="PTHR37822:SF2">
    <property type="entry name" value="SPORE PHOTOPRODUCT LYASE"/>
    <property type="match status" value="1"/>
</dbReference>
<dbReference type="Gene3D" id="3.80.30.30">
    <property type="match status" value="1"/>
</dbReference>
<comment type="caution">
    <text evidence="1">The sequence shown here is derived from an EMBL/GenBank/DDBJ whole genome shotgun (WGS) entry which is preliminary data.</text>
</comment>
<dbReference type="Proteomes" id="UP000564885">
    <property type="component" value="Unassembled WGS sequence"/>
</dbReference>
<dbReference type="InterPro" id="IPR058240">
    <property type="entry name" value="rSAM_sf"/>
</dbReference>
<organism evidence="1 2">
    <name type="scientific">Enterovirga aerilata</name>
    <dbReference type="NCBI Taxonomy" id="2730920"/>
    <lineage>
        <taxon>Bacteria</taxon>
        <taxon>Pseudomonadati</taxon>
        <taxon>Pseudomonadota</taxon>
        <taxon>Alphaproteobacteria</taxon>
        <taxon>Hyphomicrobiales</taxon>
        <taxon>Methylobacteriaceae</taxon>
        <taxon>Enterovirga</taxon>
    </lineage>
</organism>
<reference evidence="1 2" key="1">
    <citation type="submission" date="2020-04" db="EMBL/GenBank/DDBJ databases">
        <title>Enterovirga sp. isolate from soil.</title>
        <authorList>
            <person name="Chea S."/>
            <person name="Kim D.-U."/>
        </authorList>
    </citation>
    <scope>NUCLEOTIDE SEQUENCE [LARGE SCALE GENOMIC DNA]</scope>
    <source>
        <strain evidence="1 2">DB1703</strain>
    </source>
</reference>
<dbReference type="InterPro" id="IPR049539">
    <property type="entry name" value="SPL"/>
</dbReference>
<gene>
    <name evidence="1" type="ORF">HJG44_16165</name>
</gene>
<dbReference type="GO" id="GO:1904047">
    <property type="term" value="F:S-adenosyl-L-methionine binding"/>
    <property type="evidence" value="ECO:0007669"/>
    <property type="project" value="TreeGrafter"/>
</dbReference>
<dbReference type="PANTHER" id="PTHR37822">
    <property type="entry name" value="SPORE PHOTOPRODUCT LYASE-RELATED"/>
    <property type="match status" value="1"/>
</dbReference>
<keyword evidence="2" id="KW-1185">Reference proteome</keyword>
<dbReference type="GO" id="GO:0051539">
    <property type="term" value="F:4 iron, 4 sulfur cluster binding"/>
    <property type="evidence" value="ECO:0007669"/>
    <property type="project" value="TreeGrafter"/>
</dbReference>
<dbReference type="RefSeq" id="WP_171219363.1">
    <property type="nucleotide sequence ID" value="NZ_JABEPP010000004.1"/>
</dbReference>
<accession>A0A849ID01</accession>
<proteinExistence type="predicted"/>
<dbReference type="Gene3D" id="3.40.50.12110">
    <property type="match status" value="1"/>
</dbReference>
<dbReference type="GO" id="GO:0042601">
    <property type="term" value="C:endospore-forming forespore"/>
    <property type="evidence" value="ECO:0007669"/>
    <property type="project" value="TreeGrafter"/>
</dbReference>
<dbReference type="EMBL" id="JABEPP010000004">
    <property type="protein sequence ID" value="NNM73920.1"/>
    <property type="molecule type" value="Genomic_DNA"/>
</dbReference>
<dbReference type="AlphaFoldDB" id="A0A849ID01"/>
<evidence type="ECO:0000313" key="1">
    <source>
        <dbReference type="EMBL" id="NNM73920.1"/>
    </source>
</evidence>
<protein>
    <submittedName>
        <fullName evidence="1">Spore photoproduct lyase family protein</fullName>
    </submittedName>
</protein>
<keyword evidence="1" id="KW-0456">Lyase</keyword>
<dbReference type="SUPFAM" id="SSF102114">
    <property type="entry name" value="Radical SAM enzymes"/>
    <property type="match status" value="1"/>
</dbReference>